<keyword evidence="2" id="KW-1185">Reference proteome</keyword>
<proteinExistence type="predicted"/>
<evidence type="ECO:0000313" key="1">
    <source>
        <dbReference type="EMBL" id="QBF84600.1"/>
    </source>
</evidence>
<evidence type="ECO:0008006" key="3">
    <source>
        <dbReference type="Google" id="ProtNLM"/>
    </source>
</evidence>
<dbReference type="OrthoDB" id="9801912at2"/>
<organism evidence="1 2">
    <name type="scientific">Shewanella maritima</name>
    <dbReference type="NCBI Taxonomy" id="2520507"/>
    <lineage>
        <taxon>Bacteria</taxon>
        <taxon>Pseudomonadati</taxon>
        <taxon>Pseudomonadota</taxon>
        <taxon>Gammaproteobacteria</taxon>
        <taxon>Alteromonadales</taxon>
        <taxon>Shewanellaceae</taxon>
        <taxon>Shewanella</taxon>
    </lineage>
</organism>
<dbReference type="SUPFAM" id="SSF53850">
    <property type="entry name" value="Periplasmic binding protein-like II"/>
    <property type="match status" value="1"/>
</dbReference>
<sequence>MNWRDDAVDALFKQAQISNVSSELKQDALNVIEQQFPVLAIAHYRQNISVNKRIRNFSFDPFERSYFINQLSFKERSEGEPRK</sequence>
<name>A0A411PM22_9GAMM</name>
<gene>
    <name evidence="1" type="ORF">EXU30_19430</name>
</gene>
<protein>
    <recommendedName>
        <fullName evidence="3">Solute-binding protein family 5 domain-containing protein</fullName>
    </recommendedName>
</protein>
<dbReference type="AlphaFoldDB" id="A0A411PM22"/>
<dbReference type="Proteomes" id="UP000291106">
    <property type="component" value="Chromosome"/>
</dbReference>
<dbReference type="KEGG" id="smai:EXU30_19430"/>
<dbReference type="RefSeq" id="WP_130602871.1">
    <property type="nucleotide sequence ID" value="NZ_CP036200.1"/>
</dbReference>
<reference evidence="1 2" key="1">
    <citation type="submission" date="2019-02" db="EMBL/GenBank/DDBJ databases">
        <title>Shewanella sp. D4-2 isolated from Dokdo Island.</title>
        <authorList>
            <person name="Baek K."/>
        </authorList>
    </citation>
    <scope>NUCLEOTIDE SEQUENCE [LARGE SCALE GENOMIC DNA]</scope>
    <source>
        <strain evidence="1 2">D4-2</strain>
    </source>
</reference>
<dbReference type="EMBL" id="CP036200">
    <property type="protein sequence ID" value="QBF84600.1"/>
    <property type="molecule type" value="Genomic_DNA"/>
</dbReference>
<evidence type="ECO:0000313" key="2">
    <source>
        <dbReference type="Proteomes" id="UP000291106"/>
    </source>
</evidence>
<accession>A0A411PM22</accession>